<dbReference type="EMBL" id="MT143011">
    <property type="protein sequence ID" value="QJA91761.1"/>
    <property type="molecule type" value="Genomic_DNA"/>
</dbReference>
<feature type="region of interest" description="Disordered" evidence="1">
    <location>
        <begin position="121"/>
        <end position="140"/>
    </location>
</feature>
<feature type="region of interest" description="Disordered" evidence="1">
    <location>
        <begin position="168"/>
        <end position="212"/>
    </location>
</feature>
<evidence type="ECO:0000313" key="2">
    <source>
        <dbReference type="EMBL" id="QJA91761.1"/>
    </source>
</evidence>
<evidence type="ECO:0000256" key="1">
    <source>
        <dbReference type="SAM" id="MobiDB-lite"/>
    </source>
</evidence>
<proteinExistence type="predicted"/>
<name>A0A6M3LF38_9ZZZZ</name>
<organism evidence="2">
    <name type="scientific">viral metagenome</name>
    <dbReference type="NCBI Taxonomy" id="1070528"/>
    <lineage>
        <taxon>unclassified sequences</taxon>
        <taxon>metagenomes</taxon>
        <taxon>organismal metagenomes</taxon>
    </lineage>
</organism>
<dbReference type="AlphaFoldDB" id="A0A6M3LF38"/>
<gene>
    <name evidence="2" type="ORF">MM415B03262_0012</name>
</gene>
<reference evidence="2" key="1">
    <citation type="submission" date="2020-03" db="EMBL/GenBank/DDBJ databases">
        <title>The deep terrestrial virosphere.</title>
        <authorList>
            <person name="Holmfeldt K."/>
            <person name="Nilsson E."/>
            <person name="Simone D."/>
            <person name="Lopez-Fernandez M."/>
            <person name="Wu X."/>
            <person name="de Brujin I."/>
            <person name="Lundin D."/>
            <person name="Andersson A."/>
            <person name="Bertilsson S."/>
            <person name="Dopson M."/>
        </authorList>
    </citation>
    <scope>NUCLEOTIDE SEQUENCE</scope>
    <source>
        <strain evidence="2">MM415B03262</strain>
    </source>
</reference>
<protein>
    <submittedName>
        <fullName evidence="2">Uncharacterized protein</fullName>
    </submittedName>
</protein>
<accession>A0A6M3LF38</accession>
<sequence>MSIEKYEPSQALQVFEKRWGTLQANQREAEGTKLVDLVALGFDPILHLQLYQGRVTTTIDGMYWWASGDKRFERMVSEPIHPALKDAYGLGPDDIGVITKLYIKGLAEPFCTGFGKASMKTDRNPVSKDHPYRMGEKRSEAQAIRKMRPIGVQVFTPEDVIEGQLVDTVTGEVRPPPEQPKTTPQKSPSAGVPPTQVPPQAPEATQNAKSGPVIADGGVAIEDIKSVGGLGAYLKANYGPRATRNIVELVTGKPTEALATTEDLQAAARLVDAVAEALGDVHILHATPEQVTAALATVKGE</sequence>